<keyword evidence="1" id="KW-0732">Signal</keyword>
<protein>
    <submittedName>
        <fullName evidence="2">Uncharacterized protein</fullName>
    </submittedName>
</protein>
<name>A0AAU7DSR5_9BACT</name>
<dbReference type="AlphaFoldDB" id="A0AAU7DSR5"/>
<gene>
    <name evidence="2" type="ORF">P8935_12110</name>
</gene>
<proteinExistence type="predicted"/>
<evidence type="ECO:0000256" key="1">
    <source>
        <dbReference type="SAM" id="SignalP"/>
    </source>
</evidence>
<sequence>MMKIGKILWAVMVAFAMTLSASIASAQLNSGAQTIALNANLAESLTLTLSATTVNFTLSAGSANNAGSAGVTATTAWTLAPGRTAVGVYAYFTSATAALTDGAGDNIPSSAFYIADNAGASTALTNTVAFGAANAGLKLANVAITGANRSSSRTDAMTFNINLTGGTLPQLSYTGTLNIQAQATP</sequence>
<feature type="chain" id="PRO_5043672104" evidence="1">
    <location>
        <begin position="27"/>
        <end position="185"/>
    </location>
</feature>
<evidence type="ECO:0000313" key="2">
    <source>
        <dbReference type="EMBL" id="XBH20038.1"/>
    </source>
</evidence>
<accession>A0AAU7DSR5</accession>
<dbReference type="RefSeq" id="WP_348265262.1">
    <property type="nucleotide sequence ID" value="NZ_CP121196.1"/>
</dbReference>
<reference evidence="2" key="1">
    <citation type="submission" date="2023-03" db="EMBL/GenBank/DDBJ databases">
        <title>Edaphobacter sp.</title>
        <authorList>
            <person name="Huber K.J."/>
            <person name="Papendorf J."/>
            <person name="Pilke C."/>
            <person name="Bunk B."/>
            <person name="Sproeer C."/>
            <person name="Pester M."/>
        </authorList>
    </citation>
    <scope>NUCLEOTIDE SEQUENCE</scope>
    <source>
        <strain evidence="2">DSM 110680</strain>
    </source>
</reference>
<organism evidence="2">
    <name type="scientific">Telmatobacter sp. DSM 110680</name>
    <dbReference type="NCBI Taxonomy" id="3036704"/>
    <lineage>
        <taxon>Bacteria</taxon>
        <taxon>Pseudomonadati</taxon>
        <taxon>Acidobacteriota</taxon>
        <taxon>Terriglobia</taxon>
        <taxon>Terriglobales</taxon>
        <taxon>Acidobacteriaceae</taxon>
        <taxon>Telmatobacter</taxon>
    </lineage>
</organism>
<feature type="signal peptide" evidence="1">
    <location>
        <begin position="1"/>
        <end position="26"/>
    </location>
</feature>
<dbReference type="EMBL" id="CP121196">
    <property type="protein sequence ID" value="XBH20038.1"/>
    <property type="molecule type" value="Genomic_DNA"/>
</dbReference>